<dbReference type="InterPro" id="IPR016117">
    <property type="entry name" value="ArgJ-like_dom_sf"/>
</dbReference>
<sequence length="357" mass="37077">MPNKPRARDLGIPFDGTPGPLNAITDVAGVAVGHTTLIEGSAVRTGVTAILPAGQEGAHARLPGACFSLNGNGEMTGSHWLEESGLLEGPVMLTNTHSVGVVRDATVAWLHQNAPPGGGSRFYLPVVAETYDGVLSDINGQHVRAEHAHAALDQARTGPVAEGCVGGGTGMITHKWKAGIGTSSRQVTVLGQAYTVGVLVQSNYGERQQLTIAGVPVGREITHSLPGVQASKDGSIIACIATDAPLLPHQCKRLARRACMGLARVGSVAMHSSGDIFLAFSTQQPADTADGLSVWQALPHGSAIDPLFQATVEAMEEAIVNAMLAADTMTGLNGTVVHALPHDELRAVLARHGRLKR</sequence>
<organism evidence="2 3">
    <name type="scientific">Polaromonas jejuensis</name>
    <dbReference type="NCBI Taxonomy" id="457502"/>
    <lineage>
        <taxon>Bacteria</taxon>
        <taxon>Pseudomonadati</taxon>
        <taxon>Pseudomonadota</taxon>
        <taxon>Betaproteobacteria</taxon>
        <taxon>Burkholderiales</taxon>
        <taxon>Comamonadaceae</taxon>
        <taxon>Polaromonas</taxon>
    </lineage>
</organism>
<proteinExistence type="inferred from homology"/>
<dbReference type="InterPro" id="IPR005321">
    <property type="entry name" value="Peptidase_S58_DmpA"/>
</dbReference>
<dbReference type="Pfam" id="PF03576">
    <property type="entry name" value="Peptidase_S58"/>
    <property type="match status" value="1"/>
</dbReference>
<evidence type="ECO:0000313" key="2">
    <source>
        <dbReference type="EMBL" id="MFC5522263.1"/>
    </source>
</evidence>
<comment type="caution">
    <text evidence="2">The sequence shown here is derived from an EMBL/GenBank/DDBJ whole genome shotgun (WGS) entry which is preliminary data.</text>
</comment>
<comment type="similarity">
    <text evidence="1">Belongs to the peptidase S58 family.</text>
</comment>
<keyword evidence="3" id="KW-1185">Reference proteome</keyword>
<evidence type="ECO:0000313" key="3">
    <source>
        <dbReference type="Proteomes" id="UP001596084"/>
    </source>
</evidence>
<dbReference type="CDD" id="cd02253">
    <property type="entry name" value="DmpA"/>
    <property type="match status" value="1"/>
</dbReference>
<dbReference type="SUPFAM" id="SSF56266">
    <property type="entry name" value="DmpA/ArgJ-like"/>
    <property type="match status" value="1"/>
</dbReference>
<dbReference type="RefSeq" id="WP_068832520.1">
    <property type="nucleotide sequence ID" value="NZ_JBHSMX010000024.1"/>
</dbReference>
<gene>
    <name evidence="2" type="ORF">ACFPP7_15280</name>
</gene>
<dbReference type="Proteomes" id="UP001596084">
    <property type="component" value="Unassembled WGS sequence"/>
</dbReference>
<evidence type="ECO:0000256" key="1">
    <source>
        <dbReference type="ARBA" id="ARBA00007068"/>
    </source>
</evidence>
<dbReference type="EMBL" id="JBHSMX010000024">
    <property type="protein sequence ID" value="MFC5522263.1"/>
    <property type="molecule type" value="Genomic_DNA"/>
</dbReference>
<name>A0ABW0QCE7_9BURK</name>
<accession>A0ABW0QCE7</accession>
<dbReference type="PANTHER" id="PTHR36512:SF3">
    <property type="entry name" value="BLR5678 PROTEIN"/>
    <property type="match status" value="1"/>
</dbReference>
<dbReference type="Gene3D" id="3.60.70.12">
    <property type="entry name" value="L-amino peptidase D-ALA esterase/amidase"/>
    <property type="match status" value="1"/>
</dbReference>
<protein>
    <submittedName>
        <fullName evidence="2">P1 family peptidase</fullName>
    </submittedName>
</protein>
<dbReference type="PANTHER" id="PTHR36512">
    <property type="entry name" value="D-AMINOPEPTIDASE"/>
    <property type="match status" value="1"/>
</dbReference>
<reference evidence="3" key="1">
    <citation type="journal article" date="2019" name="Int. J. Syst. Evol. Microbiol.">
        <title>The Global Catalogue of Microorganisms (GCM) 10K type strain sequencing project: providing services to taxonomists for standard genome sequencing and annotation.</title>
        <authorList>
            <consortium name="The Broad Institute Genomics Platform"/>
            <consortium name="The Broad Institute Genome Sequencing Center for Infectious Disease"/>
            <person name="Wu L."/>
            <person name="Ma J."/>
        </authorList>
    </citation>
    <scope>NUCLEOTIDE SEQUENCE [LARGE SCALE GENOMIC DNA]</scope>
    <source>
        <strain evidence="3">CGMCC 4.7277</strain>
    </source>
</reference>